<evidence type="ECO:0000313" key="2">
    <source>
        <dbReference type="EMBL" id="KAJ5408075.1"/>
    </source>
</evidence>
<dbReference type="InterPro" id="IPR052413">
    <property type="entry name" value="SUR7_domain"/>
</dbReference>
<reference evidence="2" key="2">
    <citation type="journal article" date="2023" name="IMA Fungus">
        <title>Comparative genomic study of the Penicillium genus elucidates a diverse pangenome and 15 lateral gene transfer events.</title>
        <authorList>
            <person name="Petersen C."/>
            <person name="Sorensen T."/>
            <person name="Nielsen M.R."/>
            <person name="Sondergaard T.E."/>
            <person name="Sorensen J.L."/>
            <person name="Fitzpatrick D.A."/>
            <person name="Frisvad J.C."/>
            <person name="Nielsen K.L."/>
        </authorList>
    </citation>
    <scope>NUCLEOTIDE SEQUENCE</scope>
    <source>
        <strain evidence="2">IBT 29677</strain>
    </source>
</reference>
<keyword evidence="1" id="KW-1133">Transmembrane helix</keyword>
<dbReference type="Pfam" id="PF06687">
    <property type="entry name" value="SUR7"/>
    <property type="match status" value="1"/>
</dbReference>
<proteinExistence type="predicted"/>
<evidence type="ECO:0008006" key="4">
    <source>
        <dbReference type="Google" id="ProtNLM"/>
    </source>
</evidence>
<dbReference type="PANTHER" id="PTHR28019">
    <property type="entry name" value="CELL MEMBRANE PROTEIN YLR413W-RELATED"/>
    <property type="match status" value="1"/>
</dbReference>
<dbReference type="GO" id="GO:0051285">
    <property type="term" value="C:cell cortex of cell tip"/>
    <property type="evidence" value="ECO:0007669"/>
    <property type="project" value="TreeGrafter"/>
</dbReference>
<dbReference type="Proteomes" id="UP001147747">
    <property type="component" value="Unassembled WGS sequence"/>
</dbReference>
<dbReference type="GO" id="GO:0031505">
    <property type="term" value="P:fungal-type cell wall organization"/>
    <property type="evidence" value="ECO:0007669"/>
    <property type="project" value="TreeGrafter"/>
</dbReference>
<dbReference type="OrthoDB" id="4159154at2759"/>
<feature type="transmembrane region" description="Helical" evidence="1">
    <location>
        <begin position="132"/>
        <end position="155"/>
    </location>
</feature>
<dbReference type="RefSeq" id="XP_056492390.1">
    <property type="nucleotide sequence ID" value="XM_056626595.1"/>
</dbReference>
<dbReference type="GO" id="GO:0005886">
    <property type="term" value="C:plasma membrane"/>
    <property type="evidence" value="ECO:0007669"/>
    <property type="project" value="InterPro"/>
</dbReference>
<protein>
    <recommendedName>
        <fullName evidence="4">Actin cortical patch SUR7/pH-response regulator PalI</fullName>
    </recommendedName>
</protein>
<sequence>MKVDFKKIFPALTAFIAFILTLCCLFAGTQQNLLDGADLLTLYTPEGGTDSKASAFYSIHVMSYCHGTLETVEPGSSSSARNVTACSNRKLLFAFDPTQEWEDGVSHGPNLEWPRVISDDFHAFRMTTRSMAVMYMIGVGAIGSALVARVVSLIAPRRQQGLFEFGFLLFGALSLSIASIIATVIAFEFVDLINAHGDGSNVSAKYGDKFLGMTWASAGLLLVGSISSFINVFVRGMQPEPAPAPPKDEEEGDED</sequence>
<evidence type="ECO:0000256" key="1">
    <source>
        <dbReference type="SAM" id="Phobius"/>
    </source>
</evidence>
<name>A0A9X0BD04_9EURO</name>
<reference evidence="2" key="1">
    <citation type="submission" date="2022-12" db="EMBL/GenBank/DDBJ databases">
        <authorList>
            <person name="Petersen C."/>
        </authorList>
    </citation>
    <scope>NUCLEOTIDE SEQUENCE</scope>
    <source>
        <strain evidence="2">IBT 29677</strain>
    </source>
</reference>
<dbReference type="EMBL" id="JAPZBU010000004">
    <property type="protein sequence ID" value="KAJ5408075.1"/>
    <property type="molecule type" value="Genomic_DNA"/>
</dbReference>
<dbReference type="PANTHER" id="PTHR28019:SF7">
    <property type="entry name" value="SUR7 PROTEIN"/>
    <property type="match status" value="1"/>
</dbReference>
<evidence type="ECO:0000313" key="3">
    <source>
        <dbReference type="Proteomes" id="UP001147747"/>
    </source>
</evidence>
<keyword evidence="1" id="KW-0812">Transmembrane</keyword>
<gene>
    <name evidence="2" type="ORF">N7509_001958</name>
</gene>
<organism evidence="2 3">
    <name type="scientific">Penicillium cosmopolitanum</name>
    <dbReference type="NCBI Taxonomy" id="1131564"/>
    <lineage>
        <taxon>Eukaryota</taxon>
        <taxon>Fungi</taxon>
        <taxon>Dikarya</taxon>
        <taxon>Ascomycota</taxon>
        <taxon>Pezizomycotina</taxon>
        <taxon>Eurotiomycetes</taxon>
        <taxon>Eurotiomycetidae</taxon>
        <taxon>Eurotiales</taxon>
        <taxon>Aspergillaceae</taxon>
        <taxon>Penicillium</taxon>
    </lineage>
</organism>
<dbReference type="InterPro" id="IPR009571">
    <property type="entry name" value="SUR7/Rim9-like_fungi"/>
</dbReference>
<dbReference type="GeneID" id="81365575"/>
<feature type="transmembrane region" description="Helical" evidence="1">
    <location>
        <begin position="210"/>
        <end position="234"/>
    </location>
</feature>
<feature type="transmembrane region" description="Helical" evidence="1">
    <location>
        <begin position="167"/>
        <end position="190"/>
    </location>
</feature>
<comment type="caution">
    <text evidence="2">The sequence shown here is derived from an EMBL/GenBank/DDBJ whole genome shotgun (WGS) entry which is preliminary data.</text>
</comment>
<keyword evidence="1" id="KW-0472">Membrane</keyword>
<keyword evidence="3" id="KW-1185">Reference proteome</keyword>
<dbReference type="AlphaFoldDB" id="A0A9X0BD04"/>
<accession>A0A9X0BD04</accession>